<dbReference type="Proteomes" id="UP000250275">
    <property type="component" value="Unassembled WGS sequence"/>
</dbReference>
<dbReference type="AlphaFoldDB" id="A0A310SIC2"/>
<gene>
    <name evidence="1" type="ORF">WN48_10620</name>
</gene>
<organism evidence="1 2">
    <name type="scientific">Eufriesea mexicana</name>
    <dbReference type="NCBI Taxonomy" id="516756"/>
    <lineage>
        <taxon>Eukaryota</taxon>
        <taxon>Metazoa</taxon>
        <taxon>Ecdysozoa</taxon>
        <taxon>Arthropoda</taxon>
        <taxon>Hexapoda</taxon>
        <taxon>Insecta</taxon>
        <taxon>Pterygota</taxon>
        <taxon>Neoptera</taxon>
        <taxon>Endopterygota</taxon>
        <taxon>Hymenoptera</taxon>
        <taxon>Apocrita</taxon>
        <taxon>Aculeata</taxon>
        <taxon>Apoidea</taxon>
        <taxon>Anthophila</taxon>
        <taxon>Apidae</taxon>
        <taxon>Eufriesea</taxon>
    </lineage>
</organism>
<name>A0A310SIC2_9HYME</name>
<dbReference type="EMBL" id="KQ768090">
    <property type="protein sequence ID" value="OAD53202.1"/>
    <property type="molecule type" value="Genomic_DNA"/>
</dbReference>
<accession>A0A310SIC2</accession>
<sequence length="100" mass="11993">MQMCLSSWLPTTMQRYRLIRSAKRFTRLIHPDSAKYWDTNSNQSVKQYVRLKEIARGREFSLKQRVEERRAATKKSLDNPRTQLSRVFPRIMITDKMSLD</sequence>
<keyword evidence="2" id="KW-1185">Reference proteome</keyword>
<evidence type="ECO:0000313" key="2">
    <source>
        <dbReference type="Proteomes" id="UP000250275"/>
    </source>
</evidence>
<proteinExistence type="predicted"/>
<reference evidence="1 2" key="1">
    <citation type="submission" date="2015-07" db="EMBL/GenBank/DDBJ databases">
        <title>The genome of Eufriesea mexicana.</title>
        <authorList>
            <person name="Pan H."/>
            <person name="Kapheim K."/>
        </authorList>
    </citation>
    <scope>NUCLEOTIDE SEQUENCE [LARGE SCALE GENOMIC DNA]</scope>
    <source>
        <strain evidence="1">0111107269</strain>
        <tissue evidence="1">Whole body</tissue>
    </source>
</reference>
<evidence type="ECO:0000313" key="1">
    <source>
        <dbReference type="EMBL" id="OAD53202.1"/>
    </source>
</evidence>
<protein>
    <submittedName>
        <fullName evidence="1">Uncharacterized protein</fullName>
    </submittedName>
</protein>